<proteinExistence type="predicted"/>
<dbReference type="AlphaFoldDB" id="A0A7R9A414"/>
<dbReference type="OrthoDB" id="5977701at2759"/>
<organism evidence="1">
    <name type="scientific">Darwinula stevensoni</name>
    <dbReference type="NCBI Taxonomy" id="69355"/>
    <lineage>
        <taxon>Eukaryota</taxon>
        <taxon>Metazoa</taxon>
        <taxon>Ecdysozoa</taxon>
        <taxon>Arthropoda</taxon>
        <taxon>Crustacea</taxon>
        <taxon>Oligostraca</taxon>
        <taxon>Ostracoda</taxon>
        <taxon>Podocopa</taxon>
        <taxon>Podocopida</taxon>
        <taxon>Darwinulocopina</taxon>
        <taxon>Darwinuloidea</taxon>
        <taxon>Darwinulidae</taxon>
        <taxon>Darwinula</taxon>
    </lineage>
</organism>
<reference evidence="1" key="1">
    <citation type="submission" date="2020-11" db="EMBL/GenBank/DDBJ databases">
        <authorList>
            <person name="Tran Van P."/>
        </authorList>
    </citation>
    <scope>NUCLEOTIDE SEQUENCE</scope>
</reference>
<evidence type="ECO:0000313" key="1">
    <source>
        <dbReference type="EMBL" id="CAD7247423.1"/>
    </source>
</evidence>
<dbReference type="EMBL" id="LR900966">
    <property type="protein sequence ID" value="CAD7247423.1"/>
    <property type="molecule type" value="Genomic_DNA"/>
</dbReference>
<protein>
    <submittedName>
        <fullName evidence="1">Uncharacterized protein</fullName>
    </submittedName>
</protein>
<gene>
    <name evidence="1" type="ORF">DSTB1V02_LOCUS7254</name>
</gene>
<dbReference type="EMBL" id="CAJPEV010001449">
    <property type="protein sequence ID" value="CAG0892713.1"/>
    <property type="molecule type" value="Genomic_DNA"/>
</dbReference>
<name>A0A7R9A414_9CRUS</name>
<keyword evidence="2" id="KW-1185">Reference proteome</keyword>
<sequence>MLRNTKKVNYFRHNERFMNNQKLFYRELGAKPIEVKKIPGKAEVEEFWSNIMERPASHNVDATWLRRTTGVVLKDLKGHVRKLECEISLDILQRTAILGTASILRRVLQN</sequence>
<accession>A0A7R9A414</accession>
<evidence type="ECO:0000313" key="2">
    <source>
        <dbReference type="Proteomes" id="UP000677054"/>
    </source>
</evidence>
<dbReference type="Proteomes" id="UP000677054">
    <property type="component" value="Unassembled WGS sequence"/>
</dbReference>